<feature type="domain" description="DUF6534" evidence="3">
    <location>
        <begin position="167"/>
        <end position="276"/>
    </location>
</feature>
<feature type="transmembrane region" description="Helical" evidence="2">
    <location>
        <begin position="93"/>
        <end position="111"/>
    </location>
</feature>
<evidence type="ECO:0000256" key="1">
    <source>
        <dbReference type="SAM" id="MobiDB-lite"/>
    </source>
</evidence>
<dbReference type="InterPro" id="IPR045339">
    <property type="entry name" value="DUF6534"/>
</dbReference>
<protein>
    <recommendedName>
        <fullName evidence="3">DUF6534 domain-containing protein</fullName>
    </recommendedName>
</protein>
<comment type="caution">
    <text evidence="4">The sequence shown here is derived from an EMBL/GenBank/DDBJ whole genome shotgun (WGS) entry which is preliminary data.</text>
</comment>
<feature type="transmembrane region" description="Helical" evidence="2">
    <location>
        <begin position="118"/>
        <end position="140"/>
    </location>
</feature>
<proteinExistence type="predicted"/>
<dbReference type="PANTHER" id="PTHR40465">
    <property type="entry name" value="CHROMOSOME 1, WHOLE GENOME SHOTGUN SEQUENCE"/>
    <property type="match status" value="1"/>
</dbReference>
<keyword evidence="2" id="KW-0812">Transmembrane</keyword>
<feature type="transmembrane region" description="Helical" evidence="2">
    <location>
        <begin position="252"/>
        <end position="271"/>
    </location>
</feature>
<feature type="compositionally biased region" description="Polar residues" evidence="1">
    <location>
        <begin position="294"/>
        <end position="312"/>
    </location>
</feature>
<dbReference type="AlphaFoldDB" id="A0A8H7CQE3"/>
<reference evidence="4" key="1">
    <citation type="submission" date="2020-05" db="EMBL/GenBank/DDBJ databases">
        <title>Mycena genomes resolve the evolution of fungal bioluminescence.</title>
        <authorList>
            <person name="Tsai I.J."/>
        </authorList>
    </citation>
    <scope>NUCLEOTIDE SEQUENCE</scope>
    <source>
        <strain evidence="4">160909Yilan</strain>
    </source>
</reference>
<evidence type="ECO:0000313" key="5">
    <source>
        <dbReference type="Proteomes" id="UP000623467"/>
    </source>
</evidence>
<keyword evidence="5" id="KW-1185">Reference proteome</keyword>
<dbReference type="Pfam" id="PF20152">
    <property type="entry name" value="DUF6534"/>
    <property type="match status" value="1"/>
</dbReference>
<dbReference type="Proteomes" id="UP000623467">
    <property type="component" value="Unassembled WGS sequence"/>
</dbReference>
<accession>A0A8H7CQE3</accession>
<evidence type="ECO:0000256" key="2">
    <source>
        <dbReference type="SAM" id="Phobius"/>
    </source>
</evidence>
<keyword evidence="2" id="KW-1133">Transmembrane helix</keyword>
<feature type="transmembrane region" description="Helical" evidence="2">
    <location>
        <begin position="160"/>
        <end position="182"/>
    </location>
</feature>
<gene>
    <name evidence="4" type="ORF">MSAN_01947700</name>
</gene>
<sequence>MERPIFPATVLGPTFLGILFNWGLMGVLAAQFYYYHVTFKDDRPAIKILVYGLFLIDAVQTAMITADGFHWFVYGFGNALVDDAFLNPWDVPFLDSIIALVVQVFYCWRIYVLRGGIVIPVLILLISATQFAAGIIIAVRHQEDVLVLLSLVNQERTVETVWLIGGAVADVAIAGVLSWTLLHKQSRPLHPNNSIISRIVRNIVETNTVTGAHNLSLVCMARSVLTKFDFLPAGVAVTTVILFWAAPETACVATGLAILGKLYTNCFLALLNSRRRDSVSSTSHSTASAPAPHNNNLNNSRLGTRQNNSVSFDESPVKVHVTRETIQKPDRMSMIK</sequence>
<dbReference type="OrthoDB" id="3223377at2759"/>
<feature type="compositionally biased region" description="Low complexity" evidence="1">
    <location>
        <begin position="280"/>
        <end position="293"/>
    </location>
</feature>
<feature type="transmembrane region" description="Helical" evidence="2">
    <location>
        <begin position="15"/>
        <end position="36"/>
    </location>
</feature>
<feature type="transmembrane region" description="Helical" evidence="2">
    <location>
        <begin position="230"/>
        <end position="246"/>
    </location>
</feature>
<dbReference type="EMBL" id="JACAZH010000022">
    <property type="protein sequence ID" value="KAF7343678.1"/>
    <property type="molecule type" value="Genomic_DNA"/>
</dbReference>
<feature type="transmembrane region" description="Helical" evidence="2">
    <location>
        <begin position="48"/>
        <end position="73"/>
    </location>
</feature>
<evidence type="ECO:0000313" key="4">
    <source>
        <dbReference type="EMBL" id="KAF7343678.1"/>
    </source>
</evidence>
<evidence type="ECO:0000259" key="3">
    <source>
        <dbReference type="Pfam" id="PF20152"/>
    </source>
</evidence>
<name>A0A8H7CQE3_9AGAR</name>
<organism evidence="4 5">
    <name type="scientific">Mycena sanguinolenta</name>
    <dbReference type="NCBI Taxonomy" id="230812"/>
    <lineage>
        <taxon>Eukaryota</taxon>
        <taxon>Fungi</taxon>
        <taxon>Dikarya</taxon>
        <taxon>Basidiomycota</taxon>
        <taxon>Agaricomycotina</taxon>
        <taxon>Agaricomycetes</taxon>
        <taxon>Agaricomycetidae</taxon>
        <taxon>Agaricales</taxon>
        <taxon>Marasmiineae</taxon>
        <taxon>Mycenaceae</taxon>
        <taxon>Mycena</taxon>
    </lineage>
</organism>
<keyword evidence="2" id="KW-0472">Membrane</keyword>
<feature type="region of interest" description="Disordered" evidence="1">
    <location>
        <begin position="280"/>
        <end position="316"/>
    </location>
</feature>
<dbReference type="PANTHER" id="PTHR40465:SF1">
    <property type="entry name" value="DUF6534 DOMAIN-CONTAINING PROTEIN"/>
    <property type="match status" value="1"/>
</dbReference>